<gene>
    <name evidence="2" type="ORF">HHL01_05720</name>
</gene>
<protein>
    <submittedName>
        <fullName evidence="2">Uncharacterized protein</fullName>
    </submittedName>
</protein>
<evidence type="ECO:0000256" key="1">
    <source>
        <dbReference type="SAM" id="SignalP"/>
    </source>
</evidence>
<evidence type="ECO:0000313" key="2">
    <source>
        <dbReference type="EMBL" id="NMF47674.1"/>
    </source>
</evidence>
<reference evidence="2 3" key="1">
    <citation type="submission" date="2020-04" db="EMBL/GenBank/DDBJ databases">
        <title>Genome Sequencing and Assembley of Pseudoalteromonas artica.</title>
        <authorList>
            <person name="Akerly B."/>
            <person name="Cook G."/>
        </authorList>
    </citation>
    <scope>NUCLEOTIDE SEQUENCE [LARGE SCALE GENOMIC DNA]</scope>
    <source>
        <strain evidence="2 3">NEC-BIFX-0059</strain>
    </source>
</reference>
<dbReference type="EMBL" id="JABBCX010000002">
    <property type="protein sequence ID" value="NMF47674.1"/>
    <property type="molecule type" value="Genomic_DNA"/>
</dbReference>
<keyword evidence="1" id="KW-0732">Signal</keyword>
<comment type="caution">
    <text evidence="2">The sequence shown here is derived from an EMBL/GenBank/DDBJ whole genome shotgun (WGS) entry which is preliminary data.</text>
</comment>
<organism evidence="2 3">
    <name type="scientific">Pseudoalteromonas arctica</name>
    <dbReference type="NCBI Taxonomy" id="394751"/>
    <lineage>
        <taxon>Bacteria</taxon>
        <taxon>Pseudomonadati</taxon>
        <taxon>Pseudomonadota</taxon>
        <taxon>Gammaproteobacteria</taxon>
        <taxon>Alteromonadales</taxon>
        <taxon>Pseudoalteromonadaceae</taxon>
        <taxon>Pseudoalteromonas</taxon>
    </lineage>
</organism>
<sequence>MKKFISMSRLLVLIVALFSVKAFPLQENIECKKVSWGQLFKNQNDLVGTKVCLLRHYGHHSFYEDRAALEKVSKQYLVFPFYGDVTEGFVKRCSNRMLLVEGVISSHEKSKAPRIRKVTRLSPLSDPEYSCLDQISGFVN</sequence>
<proteinExistence type="predicted"/>
<feature type="chain" id="PRO_5030619159" evidence="1">
    <location>
        <begin position="23"/>
        <end position="140"/>
    </location>
</feature>
<dbReference type="AlphaFoldDB" id="A0A7X9U505"/>
<dbReference type="Proteomes" id="UP000519126">
    <property type="component" value="Unassembled WGS sequence"/>
</dbReference>
<dbReference type="RefSeq" id="WP_170071351.1">
    <property type="nucleotide sequence ID" value="NZ_JABBCX010000002.1"/>
</dbReference>
<name>A0A7X9U505_9GAMM</name>
<accession>A0A7X9U505</accession>
<feature type="signal peptide" evidence="1">
    <location>
        <begin position="1"/>
        <end position="22"/>
    </location>
</feature>
<evidence type="ECO:0000313" key="3">
    <source>
        <dbReference type="Proteomes" id="UP000519126"/>
    </source>
</evidence>